<keyword evidence="2" id="KW-1185">Reference proteome</keyword>
<reference evidence="1 2" key="1">
    <citation type="journal article" date="2024" name="Commun. Biol.">
        <title>Comparative genomic analysis of thermophilic fungi reveals convergent evolutionary adaptations and gene losses.</title>
        <authorList>
            <person name="Steindorff A.S."/>
            <person name="Aguilar-Pontes M.V."/>
            <person name="Robinson A.J."/>
            <person name="Andreopoulos B."/>
            <person name="LaButti K."/>
            <person name="Kuo A."/>
            <person name="Mondo S."/>
            <person name="Riley R."/>
            <person name="Otillar R."/>
            <person name="Haridas S."/>
            <person name="Lipzen A."/>
            <person name="Grimwood J."/>
            <person name="Schmutz J."/>
            <person name="Clum A."/>
            <person name="Reid I.D."/>
            <person name="Moisan M.C."/>
            <person name="Butler G."/>
            <person name="Nguyen T.T.M."/>
            <person name="Dewar K."/>
            <person name="Conant G."/>
            <person name="Drula E."/>
            <person name="Henrissat B."/>
            <person name="Hansel C."/>
            <person name="Singer S."/>
            <person name="Hutchinson M.I."/>
            <person name="de Vries R.P."/>
            <person name="Natvig D.O."/>
            <person name="Powell A.J."/>
            <person name="Tsang A."/>
            <person name="Grigoriev I.V."/>
        </authorList>
    </citation>
    <scope>NUCLEOTIDE SEQUENCE [LARGE SCALE GENOMIC DNA]</scope>
    <source>
        <strain evidence="1 2">CBS 494.80</strain>
    </source>
</reference>
<evidence type="ECO:0000313" key="2">
    <source>
        <dbReference type="Proteomes" id="UP001595075"/>
    </source>
</evidence>
<accession>A0ABR4CYV5</accession>
<dbReference type="Proteomes" id="UP001595075">
    <property type="component" value="Unassembled WGS sequence"/>
</dbReference>
<sequence>MMICLGKEKDSILGMRIYRRIKETDRTYCSKNAQKRTKANESEAGRIEWHGRVCCGGCRRWCIFLPDLFSAYTCISRGVYRWWALF</sequence>
<gene>
    <name evidence="1" type="ORF">VTL71DRAFT_50</name>
</gene>
<evidence type="ECO:0000313" key="1">
    <source>
        <dbReference type="EMBL" id="KAL2075108.1"/>
    </source>
</evidence>
<protein>
    <submittedName>
        <fullName evidence="1">Uncharacterized protein</fullName>
    </submittedName>
</protein>
<dbReference type="EMBL" id="JAZHXI010000001">
    <property type="protein sequence ID" value="KAL2075108.1"/>
    <property type="molecule type" value="Genomic_DNA"/>
</dbReference>
<organism evidence="1 2">
    <name type="scientific">Oculimacula yallundae</name>
    <dbReference type="NCBI Taxonomy" id="86028"/>
    <lineage>
        <taxon>Eukaryota</taxon>
        <taxon>Fungi</taxon>
        <taxon>Dikarya</taxon>
        <taxon>Ascomycota</taxon>
        <taxon>Pezizomycotina</taxon>
        <taxon>Leotiomycetes</taxon>
        <taxon>Helotiales</taxon>
        <taxon>Ploettnerulaceae</taxon>
        <taxon>Oculimacula</taxon>
    </lineage>
</organism>
<proteinExistence type="predicted"/>
<comment type="caution">
    <text evidence="1">The sequence shown here is derived from an EMBL/GenBank/DDBJ whole genome shotgun (WGS) entry which is preliminary data.</text>
</comment>
<name>A0ABR4CYV5_9HELO</name>